<dbReference type="GO" id="GO:0036374">
    <property type="term" value="F:glutathione hydrolase activity"/>
    <property type="evidence" value="ECO:0007669"/>
    <property type="project" value="InterPro"/>
</dbReference>
<dbReference type="InterPro" id="IPR029055">
    <property type="entry name" value="Ntn_hydrolases_N"/>
</dbReference>
<organism evidence="8 9">
    <name type="scientific">Ancylostoma duodenale</name>
    <dbReference type="NCBI Taxonomy" id="51022"/>
    <lineage>
        <taxon>Eukaryota</taxon>
        <taxon>Metazoa</taxon>
        <taxon>Ecdysozoa</taxon>
        <taxon>Nematoda</taxon>
        <taxon>Chromadorea</taxon>
        <taxon>Rhabditida</taxon>
        <taxon>Rhabditina</taxon>
        <taxon>Rhabditomorpha</taxon>
        <taxon>Strongyloidea</taxon>
        <taxon>Ancylostomatidae</taxon>
        <taxon>Ancylostomatinae</taxon>
        <taxon>Ancylostoma</taxon>
    </lineage>
</organism>
<dbReference type="Gene3D" id="1.10.246.130">
    <property type="match status" value="1"/>
</dbReference>
<dbReference type="PANTHER" id="PTHR11686">
    <property type="entry name" value="GAMMA GLUTAMYL TRANSPEPTIDASE"/>
    <property type="match status" value="1"/>
</dbReference>
<evidence type="ECO:0000256" key="6">
    <source>
        <dbReference type="PIRSR" id="PIRSR600101-1"/>
    </source>
</evidence>
<dbReference type="AlphaFoldDB" id="A0A0C2GZ08"/>
<dbReference type="PANTHER" id="PTHR11686:SF17">
    <property type="entry name" value="GAMMA-GLUTAMYLTRANSPEPTIDASE 1"/>
    <property type="match status" value="1"/>
</dbReference>
<dbReference type="GO" id="GO:0016746">
    <property type="term" value="F:acyltransferase activity"/>
    <property type="evidence" value="ECO:0007669"/>
    <property type="project" value="UniProtKB-KW"/>
</dbReference>
<accession>A0A0C2GZ08</accession>
<evidence type="ECO:0000256" key="7">
    <source>
        <dbReference type="PIRSR" id="PIRSR600101-2"/>
    </source>
</evidence>
<name>A0A0C2GZ08_9BILA</name>
<feature type="active site" description="Nucleophile" evidence="6">
    <location>
        <position position="162"/>
    </location>
</feature>
<dbReference type="GO" id="GO:0006508">
    <property type="term" value="P:proteolysis"/>
    <property type="evidence" value="ECO:0007669"/>
    <property type="project" value="UniProtKB-KW"/>
</dbReference>
<reference evidence="8 9" key="1">
    <citation type="submission" date="2013-12" db="EMBL/GenBank/DDBJ databases">
        <title>Draft genome of the parsitic nematode Ancylostoma duodenale.</title>
        <authorList>
            <person name="Mitreva M."/>
        </authorList>
    </citation>
    <scope>NUCLEOTIDE SEQUENCE [LARGE SCALE GENOMIC DNA]</scope>
    <source>
        <strain evidence="8 9">Zhejiang</strain>
    </source>
</reference>
<dbReference type="FunFam" id="1.10.246.130:FF:000005">
    <property type="entry name" value="Gamma-glutamyltranspeptidase 1, putative"/>
    <property type="match status" value="1"/>
</dbReference>
<keyword evidence="2" id="KW-0808">Transferase</keyword>
<keyword evidence="1" id="KW-0645">Protease</keyword>
<protein>
    <recommendedName>
        <fullName evidence="10">Gamma-glutamyltranspeptidase</fullName>
    </recommendedName>
</protein>
<dbReference type="Pfam" id="PF01019">
    <property type="entry name" value="G_glu_transpept"/>
    <property type="match status" value="1"/>
</dbReference>
<dbReference type="EMBL" id="KN728091">
    <property type="protein sequence ID" value="KIH64389.1"/>
    <property type="molecule type" value="Genomic_DNA"/>
</dbReference>
<dbReference type="InterPro" id="IPR043138">
    <property type="entry name" value="GGT_lsub"/>
</dbReference>
<feature type="binding site" evidence="7">
    <location>
        <begin position="180"/>
        <end position="182"/>
    </location>
    <ligand>
        <name>L-glutamate</name>
        <dbReference type="ChEBI" id="CHEBI:29985"/>
    </ligand>
</feature>
<evidence type="ECO:0000256" key="3">
    <source>
        <dbReference type="ARBA" id="ARBA00022801"/>
    </source>
</evidence>
<dbReference type="GO" id="GO:0006751">
    <property type="term" value="P:glutathione catabolic process"/>
    <property type="evidence" value="ECO:0007669"/>
    <property type="project" value="InterPro"/>
</dbReference>
<dbReference type="InterPro" id="IPR000101">
    <property type="entry name" value="GGT_peptidase"/>
</dbReference>
<dbReference type="GO" id="GO:0005886">
    <property type="term" value="C:plasma membrane"/>
    <property type="evidence" value="ECO:0007669"/>
    <property type="project" value="TreeGrafter"/>
</dbReference>
<gene>
    <name evidence="8" type="ORF">ANCDUO_05302</name>
</gene>
<evidence type="ECO:0000256" key="5">
    <source>
        <dbReference type="ARBA" id="ARBA00023315"/>
    </source>
</evidence>
<keyword evidence="5" id="KW-0012">Acyltransferase</keyword>
<evidence type="ECO:0008006" key="10">
    <source>
        <dbReference type="Google" id="ProtNLM"/>
    </source>
</evidence>
<dbReference type="PRINTS" id="PR01210">
    <property type="entry name" value="GGTRANSPTASE"/>
</dbReference>
<sequence length="183" mass="20476">MFYRGEMAEVIAREMAEGGGIITKKDLAPYKTIFYDQLTNISAEIVMYGAPPPSSFAVTHLIVSVMSAMYPEGHEADIRNDPKVIHHFVEAMKCAYVQRRAIEETFRTLLGDSAFVSSVLELGRNMTTKEHTRWIVRRMRDVAQPATYYGGINLTQVPDHATSQVSVLDEYGNGVLATTTINR</sequence>
<evidence type="ECO:0000313" key="8">
    <source>
        <dbReference type="EMBL" id="KIH64389.1"/>
    </source>
</evidence>
<dbReference type="OrthoDB" id="5843609at2759"/>
<keyword evidence="4" id="KW-0325">Glycoprotein</keyword>
<proteinExistence type="predicted"/>
<dbReference type="Proteomes" id="UP000054047">
    <property type="component" value="Unassembled WGS sequence"/>
</dbReference>
<evidence type="ECO:0000256" key="4">
    <source>
        <dbReference type="ARBA" id="ARBA00023180"/>
    </source>
</evidence>
<evidence type="ECO:0000256" key="2">
    <source>
        <dbReference type="ARBA" id="ARBA00022679"/>
    </source>
</evidence>
<keyword evidence="3" id="KW-0378">Hydrolase</keyword>
<dbReference type="MEROPS" id="T03.009"/>
<evidence type="ECO:0000256" key="1">
    <source>
        <dbReference type="ARBA" id="ARBA00022670"/>
    </source>
</evidence>
<evidence type="ECO:0000313" key="9">
    <source>
        <dbReference type="Proteomes" id="UP000054047"/>
    </source>
</evidence>
<keyword evidence="9" id="KW-1185">Reference proteome</keyword>
<dbReference type="SUPFAM" id="SSF56235">
    <property type="entry name" value="N-terminal nucleophile aminohydrolases (Ntn hydrolases)"/>
    <property type="match status" value="1"/>
</dbReference>